<dbReference type="EMBL" id="JBAFSM010000010">
    <property type="protein sequence ID" value="MEG3436825.1"/>
    <property type="molecule type" value="Genomic_DNA"/>
</dbReference>
<dbReference type="InterPro" id="IPR051052">
    <property type="entry name" value="Diverse_substrate_MTase"/>
</dbReference>
<evidence type="ECO:0000256" key="2">
    <source>
        <dbReference type="ARBA" id="ARBA00022679"/>
    </source>
</evidence>
<evidence type="ECO:0000313" key="4">
    <source>
        <dbReference type="EMBL" id="MEG3436825.1"/>
    </source>
</evidence>
<keyword evidence="1 4" id="KW-0489">Methyltransferase</keyword>
<dbReference type="Proteomes" id="UP001328733">
    <property type="component" value="Unassembled WGS sequence"/>
</dbReference>
<dbReference type="Gene3D" id="3.40.50.150">
    <property type="entry name" value="Vaccinia Virus protein VP39"/>
    <property type="match status" value="1"/>
</dbReference>
<dbReference type="PANTHER" id="PTHR44942">
    <property type="entry name" value="METHYLTRANSF_11 DOMAIN-CONTAINING PROTEIN"/>
    <property type="match status" value="1"/>
</dbReference>
<dbReference type="AlphaFoldDB" id="A0AAW9QNQ4"/>
<evidence type="ECO:0000259" key="3">
    <source>
        <dbReference type="Pfam" id="PF13649"/>
    </source>
</evidence>
<dbReference type="Pfam" id="PF13649">
    <property type="entry name" value="Methyltransf_25"/>
    <property type="match status" value="1"/>
</dbReference>
<dbReference type="RefSeq" id="WP_332864291.1">
    <property type="nucleotide sequence ID" value="NZ_JBAFSM010000010.1"/>
</dbReference>
<keyword evidence="5" id="KW-1185">Reference proteome</keyword>
<dbReference type="EC" id="2.1.1.-" evidence="4"/>
<sequence>MSALENSIAEYAKTALERRKTWYSSVAGDYHQVRPRYPREIIRQVIEITGLSDRSNVLEIGCGPGTATLDFAKSGCSMTCLEPNPDFYRFASENCQPYPRVKILNTSLEEWPIEVGAFSAVIAASSFHWIPKEIAYPKSADALEENGFLILLWNTQLQPKYEIYQRLAAVYQQYAPSLDRYEDNATRAGIFREFGEAIENSGRFQKAIYGQIESTVTYSIEDYITLLKTYSPYMKLEERSREDLFDGIRDCLDREFEKNLELSFISAFQIARKSEND</sequence>
<protein>
    <submittedName>
        <fullName evidence="4">Class I SAM-dependent methyltransferase</fullName>
        <ecNumber evidence="4">2.1.1.-</ecNumber>
    </submittedName>
</protein>
<organism evidence="4 5">
    <name type="scientific">Pannus brasiliensis CCIBt3594</name>
    <dbReference type="NCBI Taxonomy" id="1427578"/>
    <lineage>
        <taxon>Bacteria</taxon>
        <taxon>Bacillati</taxon>
        <taxon>Cyanobacteriota</taxon>
        <taxon>Cyanophyceae</taxon>
        <taxon>Oscillatoriophycideae</taxon>
        <taxon>Chroococcales</taxon>
        <taxon>Microcystaceae</taxon>
        <taxon>Pannus</taxon>
    </lineage>
</organism>
<dbReference type="InterPro" id="IPR029063">
    <property type="entry name" value="SAM-dependent_MTases_sf"/>
</dbReference>
<accession>A0AAW9QNQ4</accession>
<evidence type="ECO:0000313" key="5">
    <source>
        <dbReference type="Proteomes" id="UP001328733"/>
    </source>
</evidence>
<reference evidence="4 5" key="1">
    <citation type="submission" date="2024-01" db="EMBL/GenBank/DDBJ databases">
        <title>Genomic insights into the taxonomy and metabolism of the cyanobacterium Pannus brasiliensis CCIBt3594.</title>
        <authorList>
            <person name="Machado M."/>
            <person name="Botero N.B."/>
            <person name="Andreote A.P.D."/>
            <person name="Feitosa A.M.T."/>
            <person name="Popin R."/>
            <person name="Sivonen K."/>
            <person name="Fiore M.F."/>
        </authorList>
    </citation>
    <scope>NUCLEOTIDE SEQUENCE [LARGE SCALE GENOMIC DNA]</scope>
    <source>
        <strain evidence="4 5">CCIBt3594</strain>
    </source>
</reference>
<dbReference type="InterPro" id="IPR041698">
    <property type="entry name" value="Methyltransf_25"/>
</dbReference>
<name>A0AAW9QNQ4_9CHRO</name>
<gene>
    <name evidence="4" type="ORF">V0288_06805</name>
</gene>
<comment type="caution">
    <text evidence="4">The sequence shown here is derived from an EMBL/GenBank/DDBJ whole genome shotgun (WGS) entry which is preliminary data.</text>
</comment>
<proteinExistence type="predicted"/>
<evidence type="ECO:0000256" key="1">
    <source>
        <dbReference type="ARBA" id="ARBA00022603"/>
    </source>
</evidence>
<dbReference type="GO" id="GO:0008168">
    <property type="term" value="F:methyltransferase activity"/>
    <property type="evidence" value="ECO:0007669"/>
    <property type="project" value="UniProtKB-KW"/>
</dbReference>
<feature type="domain" description="Methyltransferase" evidence="3">
    <location>
        <begin position="57"/>
        <end position="144"/>
    </location>
</feature>
<dbReference type="PANTHER" id="PTHR44942:SF4">
    <property type="entry name" value="METHYLTRANSFERASE TYPE 11 DOMAIN-CONTAINING PROTEIN"/>
    <property type="match status" value="1"/>
</dbReference>
<dbReference type="CDD" id="cd02440">
    <property type="entry name" value="AdoMet_MTases"/>
    <property type="match status" value="1"/>
</dbReference>
<dbReference type="SUPFAM" id="SSF53335">
    <property type="entry name" value="S-adenosyl-L-methionine-dependent methyltransferases"/>
    <property type="match status" value="1"/>
</dbReference>
<keyword evidence="2 4" id="KW-0808">Transferase</keyword>
<dbReference type="GO" id="GO:0032259">
    <property type="term" value="P:methylation"/>
    <property type="evidence" value="ECO:0007669"/>
    <property type="project" value="UniProtKB-KW"/>
</dbReference>